<reference evidence="2 3" key="1">
    <citation type="journal article" date="2015" name="Genome Announc.">
        <title>Expanding the biotechnology potential of lactobacilli through comparative genomics of 213 strains and associated genera.</title>
        <authorList>
            <person name="Sun Z."/>
            <person name="Harris H.M."/>
            <person name="McCann A."/>
            <person name="Guo C."/>
            <person name="Argimon S."/>
            <person name="Zhang W."/>
            <person name="Yang X."/>
            <person name="Jeffery I.B."/>
            <person name="Cooney J.C."/>
            <person name="Kagawa T.F."/>
            <person name="Liu W."/>
            <person name="Song Y."/>
            <person name="Salvetti E."/>
            <person name="Wrobel A."/>
            <person name="Rasinkangas P."/>
            <person name="Parkhill J."/>
            <person name="Rea M.C."/>
            <person name="O'Sullivan O."/>
            <person name="Ritari J."/>
            <person name="Douillard F.P."/>
            <person name="Paul Ross R."/>
            <person name="Yang R."/>
            <person name="Briner A.E."/>
            <person name="Felis G.E."/>
            <person name="de Vos W.M."/>
            <person name="Barrangou R."/>
            <person name="Klaenhammer T.R."/>
            <person name="Caufield P.W."/>
            <person name="Cui Y."/>
            <person name="Zhang H."/>
            <person name="O'Toole P.W."/>
        </authorList>
    </citation>
    <scope>NUCLEOTIDE SEQUENCE [LARGE SCALE GENOMIC DNA]</scope>
    <source>
        <strain evidence="2 3">DSM 20003</strain>
    </source>
</reference>
<name>A0A0R1GIH2_9LACO</name>
<dbReference type="InterPro" id="IPR036390">
    <property type="entry name" value="WH_DNA-bd_sf"/>
</dbReference>
<accession>A0A0R1GIH2</accession>
<dbReference type="PATRIC" id="fig|1423726.3.peg.948"/>
<keyword evidence="3" id="KW-1185">Reference proteome</keyword>
<evidence type="ECO:0000259" key="1">
    <source>
        <dbReference type="PROSITE" id="PS50987"/>
    </source>
</evidence>
<feature type="domain" description="HTH arsR-type" evidence="1">
    <location>
        <begin position="1"/>
        <end position="52"/>
    </location>
</feature>
<dbReference type="Proteomes" id="UP000051461">
    <property type="component" value="Unassembled WGS sequence"/>
</dbReference>
<dbReference type="EMBL" id="AZDA01000098">
    <property type="protein sequence ID" value="KRK33932.1"/>
    <property type="molecule type" value="Genomic_DNA"/>
</dbReference>
<gene>
    <name evidence="2" type="ORF">FC07_GL000919</name>
</gene>
<evidence type="ECO:0000313" key="3">
    <source>
        <dbReference type="Proteomes" id="UP000051461"/>
    </source>
</evidence>
<protein>
    <recommendedName>
        <fullName evidence="1">HTH arsR-type domain-containing protein</fullName>
    </recommendedName>
</protein>
<dbReference type="PROSITE" id="PS50987">
    <property type="entry name" value="HTH_ARSR_2"/>
    <property type="match status" value="1"/>
</dbReference>
<comment type="caution">
    <text evidence="2">The sequence shown here is derived from an EMBL/GenBank/DDBJ whole genome shotgun (WGS) entry which is preliminary data.</text>
</comment>
<dbReference type="SUPFAM" id="SSF46785">
    <property type="entry name" value="Winged helix' DNA-binding domain"/>
    <property type="match status" value="1"/>
</dbReference>
<sequence>MKTAAISNQLQRLVDQKIVKTERDGNFINYEIIDECTAILLERAWCLAEDTGKITG</sequence>
<proteinExistence type="predicted"/>
<dbReference type="InterPro" id="IPR036388">
    <property type="entry name" value="WH-like_DNA-bd_sf"/>
</dbReference>
<dbReference type="InterPro" id="IPR001845">
    <property type="entry name" value="HTH_ArsR_DNA-bd_dom"/>
</dbReference>
<dbReference type="GO" id="GO:0003700">
    <property type="term" value="F:DNA-binding transcription factor activity"/>
    <property type="evidence" value="ECO:0007669"/>
    <property type="project" value="InterPro"/>
</dbReference>
<organism evidence="2 3">
    <name type="scientific">Loigolactobacillus bifermentans DSM 20003</name>
    <dbReference type="NCBI Taxonomy" id="1423726"/>
    <lineage>
        <taxon>Bacteria</taxon>
        <taxon>Bacillati</taxon>
        <taxon>Bacillota</taxon>
        <taxon>Bacilli</taxon>
        <taxon>Lactobacillales</taxon>
        <taxon>Lactobacillaceae</taxon>
        <taxon>Loigolactobacillus</taxon>
    </lineage>
</organism>
<dbReference type="AlphaFoldDB" id="A0A0R1GIH2"/>
<dbReference type="STRING" id="1423726.FC07_GL000919"/>
<evidence type="ECO:0000313" key="2">
    <source>
        <dbReference type="EMBL" id="KRK33932.1"/>
    </source>
</evidence>
<dbReference type="Gene3D" id="1.10.10.10">
    <property type="entry name" value="Winged helix-like DNA-binding domain superfamily/Winged helix DNA-binding domain"/>
    <property type="match status" value="1"/>
</dbReference>